<feature type="non-terminal residue" evidence="1">
    <location>
        <position position="1"/>
    </location>
</feature>
<evidence type="ECO:0000313" key="1">
    <source>
        <dbReference type="EMBL" id="KAI0028000.1"/>
    </source>
</evidence>
<name>A0ACB8Q8Z7_9AGAM</name>
<proteinExistence type="predicted"/>
<reference evidence="1" key="2">
    <citation type="journal article" date="2022" name="New Phytol.">
        <title>Evolutionary transition to the ectomycorrhizal habit in the genomes of a hyperdiverse lineage of mushroom-forming fungi.</title>
        <authorList>
            <person name="Looney B."/>
            <person name="Miyauchi S."/>
            <person name="Morin E."/>
            <person name="Drula E."/>
            <person name="Courty P.E."/>
            <person name="Kohler A."/>
            <person name="Kuo A."/>
            <person name="LaButti K."/>
            <person name="Pangilinan J."/>
            <person name="Lipzen A."/>
            <person name="Riley R."/>
            <person name="Andreopoulos W."/>
            <person name="He G."/>
            <person name="Johnson J."/>
            <person name="Nolan M."/>
            <person name="Tritt A."/>
            <person name="Barry K.W."/>
            <person name="Grigoriev I.V."/>
            <person name="Nagy L.G."/>
            <person name="Hibbett D."/>
            <person name="Henrissat B."/>
            <person name="Matheny P.B."/>
            <person name="Labbe J."/>
            <person name="Martin F.M."/>
        </authorList>
    </citation>
    <scope>NUCLEOTIDE SEQUENCE</scope>
    <source>
        <strain evidence="1">EC-137</strain>
    </source>
</reference>
<dbReference type="EMBL" id="MU273806">
    <property type="protein sequence ID" value="KAI0028000.1"/>
    <property type="molecule type" value="Genomic_DNA"/>
</dbReference>
<organism evidence="1 2">
    <name type="scientific">Vararia minispora EC-137</name>
    <dbReference type="NCBI Taxonomy" id="1314806"/>
    <lineage>
        <taxon>Eukaryota</taxon>
        <taxon>Fungi</taxon>
        <taxon>Dikarya</taxon>
        <taxon>Basidiomycota</taxon>
        <taxon>Agaricomycotina</taxon>
        <taxon>Agaricomycetes</taxon>
        <taxon>Russulales</taxon>
        <taxon>Lachnocladiaceae</taxon>
        <taxon>Vararia</taxon>
    </lineage>
</organism>
<protein>
    <submittedName>
        <fullName evidence="1">Uncharacterized protein</fullName>
    </submittedName>
</protein>
<gene>
    <name evidence="1" type="ORF">K488DRAFT_59807</name>
</gene>
<evidence type="ECO:0000313" key="2">
    <source>
        <dbReference type="Proteomes" id="UP000814128"/>
    </source>
</evidence>
<comment type="caution">
    <text evidence="1">The sequence shown here is derived from an EMBL/GenBank/DDBJ whole genome shotgun (WGS) entry which is preliminary data.</text>
</comment>
<dbReference type="Proteomes" id="UP000814128">
    <property type="component" value="Unassembled WGS sequence"/>
</dbReference>
<reference evidence="1" key="1">
    <citation type="submission" date="2021-02" db="EMBL/GenBank/DDBJ databases">
        <authorList>
            <consortium name="DOE Joint Genome Institute"/>
            <person name="Ahrendt S."/>
            <person name="Looney B.P."/>
            <person name="Miyauchi S."/>
            <person name="Morin E."/>
            <person name="Drula E."/>
            <person name="Courty P.E."/>
            <person name="Chicoki N."/>
            <person name="Fauchery L."/>
            <person name="Kohler A."/>
            <person name="Kuo A."/>
            <person name="Labutti K."/>
            <person name="Pangilinan J."/>
            <person name="Lipzen A."/>
            <person name="Riley R."/>
            <person name="Andreopoulos W."/>
            <person name="He G."/>
            <person name="Johnson J."/>
            <person name="Barry K.W."/>
            <person name="Grigoriev I.V."/>
            <person name="Nagy L."/>
            <person name="Hibbett D."/>
            <person name="Henrissat B."/>
            <person name="Matheny P.B."/>
            <person name="Labbe J."/>
            <person name="Martin F."/>
        </authorList>
    </citation>
    <scope>NUCLEOTIDE SEQUENCE</scope>
    <source>
        <strain evidence="1">EC-137</strain>
    </source>
</reference>
<keyword evidence="2" id="KW-1185">Reference proteome</keyword>
<accession>A0ACB8Q8Z7</accession>
<sequence>RYHVSNMILAGIMPGPKEQNGDQVQCFIHPFVNELLHLWKDEFIIKTTRYLNG</sequence>